<dbReference type="EMBL" id="OC952626">
    <property type="protein sequence ID" value="CAD7664359.1"/>
    <property type="molecule type" value="Genomic_DNA"/>
</dbReference>
<keyword evidence="2" id="KW-0472">Membrane</keyword>
<keyword evidence="4" id="KW-1185">Reference proteome</keyword>
<keyword evidence="2" id="KW-0812">Transmembrane</keyword>
<feature type="transmembrane region" description="Helical" evidence="2">
    <location>
        <begin position="81"/>
        <end position="101"/>
    </location>
</feature>
<protein>
    <recommendedName>
        <fullName evidence="5">MARVEL domain-containing protein</fullName>
    </recommendedName>
</protein>
<evidence type="ECO:0000313" key="4">
    <source>
        <dbReference type="Proteomes" id="UP000728032"/>
    </source>
</evidence>
<reference evidence="3" key="1">
    <citation type="submission" date="2020-11" db="EMBL/GenBank/DDBJ databases">
        <authorList>
            <person name="Tran Van P."/>
        </authorList>
    </citation>
    <scope>NUCLEOTIDE SEQUENCE</scope>
</reference>
<evidence type="ECO:0008006" key="5">
    <source>
        <dbReference type="Google" id="ProtNLM"/>
    </source>
</evidence>
<proteinExistence type="predicted"/>
<dbReference type="AlphaFoldDB" id="A0A7R9MRK0"/>
<feature type="region of interest" description="Disordered" evidence="1">
    <location>
        <begin position="159"/>
        <end position="180"/>
    </location>
</feature>
<feature type="transmembrane region" description="Helical" evidence="2">
    <location>
        <begin position="25"/>
        <end position="46"/>
    </location>
</feature>
<accession>A0A7R9MRK0</accession>
<organism evidence="3">
    <name type="scientific">Oppiella nova</name>
    <dbReference type="NCBI Taxonomy" id="334625"/>
    <lineage>
        <taxon>Eukaryota</taxon>
        <taxon>Metazoa</taxon>
        <taxon>Ecdysozoa</taxon>
        <taxon>Arthropoda</taxon>
        <taxon>Chelicerata</taxon>
        <taxon>Arachnida</taxon>
        <taxon>Acari</taxon>
        <taxon>Acariformes</taxon>
        <taxon>Sarcoptiformes</taxon>
        <taxon>Oribatida</taxon>
        <taxon>Brachypylina</taxon>
        <taxon>Oppioidea</taxon>
        <taxon>Oppiidae</taxon>
        <taxon>Oppiella</taxon>
    </lineage>
</organism>
<dbReference type="Proteomes" id="UP000728032">
    <property type="component" value="Unassembled WGS sequence"/>
</dbReference>
<feature type="transmembrane region" description="Helical" evidence="2">
    <location>
        <begin position="113"/>
        <end position="133"/>
    </location>
</feature>
<evidence type="ECO:0000256" key="1">
    <source>
        <dbReference type="SAM" id="MobiDB-lite"/>
    </source>
</evidence>
<keyword evidence="2" id="KW-1133">Transmembrane helix</keyword>
<sequence>MDQSPKTNGSSDNLLKSKSFRTVQAILLLLLVITFAVYLVTLIADICVFYKQIGFLFLTIIIDVLAMTVIAIGIRGVALEIFYFVAAFAIVAAIVTTGQATTFAFRSPLLTTFNFLLDVSVTALGFWFSWMLYQDLLSRGGATVIPNICIVKKVNLEEDKDKEDTEEAKEEPKDEKTNAN</sequence>
<evidence type="ECO:0000313" key="3">
    <source>
        <dbReference type="EMBL" id="CAD7664359.1"/>
    </source>
</evidence>
<feature type="compositionally biased region" description="Basic and acidic residues" evidence="1">
    <location>
        <begin position="170"/>
        <end position="180"/>
    </location>
</feature>
<evidence type="ECO:0000256" key="2">
    <source>
        <dbReference type="SAM" id="Phobius"/>
    </source>
</evidence>
<feature type="transmembrane region" description="Helical" evidence="2">
    <location>
        <begin position="52"/>
        <end position="74"/>
    </location>
</feature>
<name>A0A7R9MRK0_9ACAR</name>
<dbReference type="OrthoDB" id="6502431at2759"/>
<gene>
    <name evidence="3" type="ORF">ONB1V03_LOCUS20917</name>
</gene>
<dbReference type="EMBL" id="CAJPVJ010037801">
    <property type="protein sequence ID" value="CAG2181496.1"/>
    <property type="molecule type" value="Genomic_DNA"/>
</dbReference>